<feature type="domain" description="DUF7507" evidence="6">
    <location>
        <begin position="254"/>
        <end position="342"/>
    </location>
</feature>
<dbReference type="OrthoDB" id="1204817at2"/>
<evidence type="ECO:0000259" key="3">
    <source>
        <dbReference type="Pfam" id="PF01345"/>
    </source>
</evidence>
<dbReference type="InterPro" id="IPR045474">
    <property type="entry name" value="GEVED"/>
</dbReference>
<dbReference type="Pfam" id="PF20009">
    <property type="entry name" value="GEVED"/>
    <property type="match status" value="2"/>
</dbReference>
<dbReference type="SUPFAM" id="SSF63829">
    <property type="entry name" value="Calcium-dependent phosphotriesterase"/>
    <property type="match status" value="1"/>
</dbReference>
<evidence type="ECO:0000259" key="6">
    <source>
        <dbReference type="Pfam" id="PF24346"/>
    </source>
</evidence>
<evidence type="ECO:0000256" key="1">
    <source>
        <dbReference type="SAM" id="MobiDB-lite"/>
    </source>
</evidence>
<evidence type="ECO:0000259" key="5">
    <source>
        <dbReference type="Pfam" id="PF21959"/>
    </source>
</evidence>
<evidence type="ECO:0000313" key="8">
    <source>
        <dbReference type="Proteomes" id="UP000249165"/>
    </source>
</evidence>
<evidence type="ECO:0000259" key="4">
    <source>
        <dbReference type="Pfam" id="PF20009"/>
    </source>
</evidence>
<dbReference type="Gene3D" id="2.60.40.10">
    <property type="entry name" value="Immunoglobulins"/>
    <property type="match status" value="3"/>
</dbReference>
<dbReference type="InterPro" id="IPR013783">
    <property type="entry name" value="Ig-like_fold"/>
</dbReference>
<dbReference type="EMBL" id="QLMG01000015">
    <property type="protein sequence ID" value="RAK17204.1"/>
    <property type="molecule type" value="Genomic_DNA"/>
</dbReference>
<keyword evidence="2" id="KW-0732">Signal</keyword>
<proteinExistence type="predicted"/>
<comment type="caution">
    <text evidence="7">The sequence shown here is derived from an EMBL/GenBank/DDBJ whole genome shotgun (WGS) entry which is preliminary data.</text>
</comment>
<protein>
    <submittedName>
        <fullName evidence="7">Putative repeat protein (TIGR01451 family)</fullName>
    </submittedName>
</protein>
<feature type="domain" description="GEVED" evidence="4">
    <location>
        <begin position="785"/>
        <end position="869"/>
    </location>
</feature>
<dbReference type="Pfam" id="PF01345">
    <property type="entry name" value="DUF11"/>
    <property type="match status" value="1"/>
</dbReference>
<dbReference type="PANTHER" id="PTHR34819">
    <property type="entry name" value="LARGE CYSTEINE-RICH PERIPLASMIC PROTEIN OMCB"/>
    <property type="match status" value="1"/>
</dbReference>
<feature type="region of interest" description="Disordered" evidence="1">
    <location>
        <begin position="1653"/>
        <end position="1673"/>
    </location>
</feature>
<dbReference type="InterPro" id="IPR047589">
    <property type="entry name" value="DUF11_rpt"/>
</dbReference>
<accession>A0A327Y8R4</accession>
<evidence type="ECO:0000313" key="7">
    <source>
        <dbReference type="EMBL" id="RAK17204.1"/>
    </source>
</evidence>
<evidence type="ECO:0000256" key="2">
    <source>
        <dbReference type="SAM" id="SignalP"/>
    </source>
</evidence>
<feature type="chain" id="PRO_5016440755" evidence="2">
    <location>
        <begin position="18"/>
        <end position="1935"/>
    </location>
</feature>
<gene>
    <name evidence="7" type="ORF">ATI53_10152</name>
</gene>
<reference evidence="7 8" key="1">
    <citation type="submission" date="2018-06" db="EMBL/GenBank/DDBJ databases">
        <title>Genomic Encyclopedia of Archaeal and Bacterial Type Strains, Phase II (KMG-II): from individual species to whole genera.</title>
        <authorList>
            <person name="Goeker M."/>
        </authorList>
    </citation>
    <scope>NUCLEOTIDE SEQUENCE [LARGE SCALE GENOMIC DNA]</scope>
    <source>
        <strain evidence="7 8">DSM 22011</strain>
    </source>
</reference>
<feature type="domain" description="DUF6923" evidence="5">
    <location>
        <begin position="1076"/>
        <end position="1304"/>
    </location>
</feature>
<feature type="domain" description="GEVED" evidence="4">
    <location>
        <begin position="969"/>
        <end position="1054"/>
    </location>
</feature>
<dbReference type="Gene3D" id="2.60.40.1170">
    <property type="entry name" value="Mu homology domain, subdomain B"/>
    <property type="match status" value="1"/>
</dbReference>
<feature type="compositionally biased region" description="Acidic residues" evidence="1">
    <location>
        <begin position="916"/>
        <end position="927"/>
    </location>
</feature>
<feature type="region of interest" description="Disordered" evidence="1">
    <location>
        <begin position="903"/>
        <end position="927"/>
    </location>
</feature>
<organism evidence="7 8">
    <name type="scientific">Salipiger aestuarii</name>
    <dbReference type="NCBI Taxonomy" id="568098"/>
    <lineage>
        <taxon>Bacteria</taxon>
        <taxon>Pseudomonadati</taxon>
        <taxon>Pseudomonadota</taxon>
        <taxon>Alphaproteobacteria</taxon>
        <taxon>Rhodobacterales</taxon>
        <taxon>Roseobacteraceae</taxon>
        <taxon>Salipiger</taxon>
    </lineage>
</organism>
<dbReference type="InterPro" id="IPR001434">
    <property type="entry name" value="OmcB-like_DUF11"/>
</dbReference>
<dbReference type="InterPro" id="IPR055354">
    <property type="entry name" value="DUF7507"/>
</dbReference>
<sequence length="1935" mass="200755">MLALSLALPAFPAQLQAGDFALDLSTFDWPEGNRGPLVRTLRDQYGFEVDGTVTITGGSNAPLNTSEGTVTPPDDVTLFGGSRESLLVTGDAPANTGRRGDDRVIATVSASSGGNAVLLDNLIVDIVDVGATDGDTTSDRCDFITGFGNNGNPTIAALGATPSVVVGPGVGSGNTGVLLPNEAQCIYALGPAQATTSLNDDNGTIRLSYPNDTSQIEIWYDESIGEVRNPGGSYDPTLRGVGLFSTVEFSTDQSISLTRFTSPTTVTQGQTVTFNYTVTNNGELPFNTSQDMVIEDDLVGTVSCPAITTPLAPGGTVTCTANYTISAADVLTGGIDSTATAGIGTIGQPFATRLQSNTANVSNLTNILVGDPGPQTCTAERLFDKPRTQLAGPGSASSVTTDDIFVYDNVFNDINGNNVDIVLQLTSIDTGAPPLLSDVSLQATMFPDRDNFLTYRVRLVQDGSATPTDPYGTPIDQSSINGVIIQQLDVDSRNDTDDSSDVVGPLLAPDAVYYFNTAPLPGFPSGGQPIAMDPSVAGDPSNWFDEPNGFEFGYYATYEYSSFVEGEFIHGYTGTSAIGNTRASAFRICAIVNVSPTVVAEDDDYTASPLNTLLGGTAGDVLANDTVNGLPAAFPTATLEVITAATPPNTGDPVPVLETAGADAGRVVVPAGVPAGVYEIEYELCDSLDAGQCDRAKVSVAVFEGLGVDFGDAPLPYLPATHGVPTVPTVYLGAVPPDVEAINQADATATGDDLVGVDDEDAVVLPVLTQGVNSTLDVPVTGDGYLQAWIDFNGDGVFEGTRRENIARDLRDDGTGDDAVAGDGVIQVDVEVPTNATTSLTFARFRYASLQGTLVAGLAVDGEVEDYSLVIAAADLVDRGDAPESYGDPRHIVVPSIYLGAGLPDTEPSTSHSDDAQGDDLSGNDDEDSIAEFPVLEAGTTVSLTVQTHETLSIPYDLGLPVLIPGITNLQVWIDWDQNGSFDVGEQVATDYRDGGTGDTDGVFNNQISLNIPVPNTIRSGVTYARVRWSTTSAVAIDPFDGLNFDGEVEDYQVLLSAGAVPFVCNGTLYRVVSRSSQLQELVFSENGSGGYSIADANVGSPAGANYNAAWGYNALDGLFYGVRLGTRNLVRLDSRGNFSVIATIPATASVGSNAGDIMDNGVMIYRTNAGGAFQLLDLSDPFNPSDLGQISYSGTLTVADFAFNPNDGFFYGINSATNRLFYFDPNGGTAGSTDIVEFGPATFTSSYGAVWFDLSGRFYINENSANDVFEVDVGFEGDGDGATALIDTLSLSTQNRVDAAACPSAYGPLPPEGTIRGLVYSDSNASGNPDGPTNEPGFAGITVSAYDNNNTPNDLTDDTLVETTETDSQGRYSLDDLSAVVLYRIEVDEADPDLPAGAQATTENSYTSVRVSAGSVSRGYDFGFASSADLSLDKVARDATGTPIGLAAEGTAIDFVLSVTNDGPSAATGVQVRDLIPSGFTYVSDNASAQSDTYDPGTGVWVVGDVANGTTETLTIRVTMNATGEHTNDAEIIASDQLDPDSDPSTGALTDDLSDEIADDDEASATIAFDGTGATLAGVVFLDNGAGAGTAYDGQQAAEELGTGAAKIEIFDSTGTLVGSPVVAADGTWTLTLPEGYLDRVTVTVTPANGYRVVSEDPRSPPGLDNPDPLDGSYSFQPGQRADYTDLRFGLVEAARLSDSQQAATRAGQVVQLRHEYIAAADGTVQFSTALIEETTPGLYAVSLFYDTACDGTAVAAVDGPATVIAATRICLVARVTASAAAAPGSSIAFDVLADTSYGATGLTEQLSNTDVVRVEGESGRLELTKTVRNLTQGTPEGVSNGATVGDVLEYRIYLVNPGNLPATQVVIHDRTPPYTELAAAIPSPVNVGDGMTCSVAESASNGAGYAGPLRWECTGTHAPGATGSVAFQVSIAP</sequence>
<feature type="compositionally biased region" description="Low complexity" evidence="1">
    <location>
        <begin position="1663"/>
        <end position="1673"/>
    </location>
</feature>
<dbReference type="InterPro" id="IPR051172">
    <property type="entry name" value="Chlamydia_OmcB"/>
</dbReference>
<dbReference type="Pfam" id="PF21959">
    <property type="entry name" value="DUF6923"/>
    <property type="match status" value="1"/>
</dbReference>
<dbReference type="PANTHER" id="PTHR34819:SF3">
    <property type="entry name" value="CELL SURFACE PROTEIN"/>
    <property type="match status" value="1"/>
</dbReference>
<name>A0A327Y8R4_9RHOB</name>
<feature type="domain" description="DUF11" evidence="3">
    <location>
        <begin position="1448"/>
        <end position="1544"/>
    </location>
</feature>
<keyword evidence="8" id="KW-1185">Reference proteome</keyword>
<dbReference type="SUPFAM" id="SSF117074">
    <property type="entry name" value="Hypothetical protein PA1324"/>
    <property type="match status" value="1"/>
</dbReference>
<dbReference type="NCBIfam" id="TIGR01451">
    <property type="entry name" value="B_ant_repeat"/>
    <property type="match status" value="2"/>
</dbReference>
<dbReference type="Pfam" id="PF24346">
    <property type="entry name" value="DUF7507"/>
    <property type="match status" value="1"/>
</dbReference>
<dbReference type="Proteomes" id="UP000249165">
    <property type="component" value="Unassembled WGS sequence"/>
</dbReference>
<dbReference type="InterPro" id="IPR054215">
    <property type="entry name" value="DUF6923"/>
</dbReference>
<feature type="signal peptide" evidence="2">
    <location>
        <begin position="1"/>
        <end position="17"/>
    </location>
</feature>